<dbReference type="PaxDb" id="121845-A0A3Q0JFH1"/>
<accession>A0A3Q0JFH1</accession>
<dbReference type="AlphaFoldDB" id="A0A3Q0JFH1"/>
<dbReference type="PANTHER" id="PTHR13366">
    <property type="entry name" value="MALARIA ANTIGEN-RELATED"/>
    <property type="match status" value="1"/>
</dbReference>
<dbReference type="PANTHER" id="PTHR13366:SF0">
    <property type="entry name" value="HEAT REPEAT-CONTAINING PROTEIN 6"/>
    <property type="match status" value="1"/>
</dbReference>
<feature type="domain" description="DUF4042" evidence="2">
    <location>
        <begin position="153"/>
        <end position="316"/>
    </location>
</feature>
<dbReference type="InterPro" id="IPR052107">
    <property type="entry name" value="HEAT6"/>
</dbReference>
<protein>
    <recommendedName>
        <fullName evidence="1">HEAT repeat-containing protein 6</fullName>
    </recommendedName>
</protein>
<dbReference type="InterPro" id="IPR011989">
    <property type="entry name" value="ARM-like"/>
</dbReference>
<name>A0A3Q0JFH1_DIACI</name>
<dbReference type="KEGG" id="dci:103520194"/>
<dbReference type="RefSeq" id="XP_026687216.1">
    <property type="nucleotide sequence ID" value="XM_026831415.1"/>
</dbReference>
<dbReference type="Pfam" id="PF13251">
    <property type="entry name" value="DUF4042"/>
    <property type="match status" value="1"/>
</dbReference>
<reference evidence="4" key="1">
    <citation type="submission" date="2025-08" db="UniProtKB">
        <authorList>
            <consortium name="RefSeq"/>
        </authorList>
    </citation>
    <scope>IDENTIFICATION</scope>
</reference>
<dbReference type="Gene3D" id="1.25.10.10">
    <property type="entry name" value="Leucine-rich Repeat Variant"/>
    <property type="match status" value="1"/>
</dbReference>
<dbReference type="Proteomes" id="UP000079169">
    <property type="component" value="Unplaced"/>
</dbReference>
<evidence type="ECO:0000259" key="2">
    <source>
        <dbReference type="Pfam" id="PF13251"/>
    </source>
</evidence>
<feature type="non-terminal residue" evidence="4">
    <location>
        <position position="408"/>
    </location>
</feature>
<evidence type="ECO:0000313" key="4">
    <source>
        <dbReference type="RefSeq" id="XP_026687216.1"/>
    </source>
</evidence>
<dbReference type="InterPro" id="IPR025283">
    <property type="entry name" value="DUF4042"/>
</dbReference>
<organism evidence="3 4">
    <name type="scientific">Diaphorina citri</name>
    <name type="common">Asian citrus psyllid</name>
    <dbReference type="NCBI Taxonomy" id="121845"/>
    <lineage>
        <taxon>Eukaryota</taxon>
        <taxon>Metazoa</taxon>
        <taxon>Ecdysozoa</taxon>
        <taxon>Arthropoda</taxon>
        <taxon>Hexapoda</taxon>
        <taxon>Insecta</taxon>
        <taxon>Pterygota</taxon>
        <taxon>Neoptera</taxon>
        <taxon>Paraneoptera</taxon>
        <taxon>Hemiptera</taxon>
        <taxon>Sternorrhyncha</taxon>
        <taxon>Psylloidea</taxon>
        <taxon>Psyllidae</taxon>
        <taxon>Diaphorininae</taxon>
        <taxon>Diaphorina</taxon>
    </lineage>
</organism>
<dbReference type="STRING" id="121845.A0A3Q0JFH1"/>
<dbReference type="SUPFAM" id="SSF48371">
    <property type="entry name" value="ARM repeat"/>
    <property type="match status" value="1"/>
</dbReference>
<dbReference type="InterPro" id="IPR016024">
    <property type="entry name" value="ARM-type_fold"/>
</dbReference>
<keyword evidence="3" id="KW-1185">Reference proteome</keyword>
<evidence type="ECO:0000256" key="1">
    <source>
        <dbReference type="ARBA" id="ARBA00015263"/>
    </source>
</evidence>
<dbReference type="GeneID" id="103520194"/>
<sequence length="408" mass="45425">MKTTGKKVVQTTLVQGKLEIPSAQKESRTGSRRFLQTLQQSAVDKENLVHGGGNMKDLALENEKSIKASTPSTKNKVDKSTTATVSLKDDLTSGKKSFLAVSSFKTRAKNKKKNKDKEEVEIVIVTPSPCNTQSDSDYSDSEISRLKKINASIRLTCFKLLSTILDKVNKKQIFGFISTLTMGNESLPSCLLVESSAKCRVAILSALIQIFTYSKPFLALAQFEGKTERAFVSFATLLTDVILCVHDKVLQCLQREQYASVIIHLLKCVDTLAINSPYEKLRTNLCEKLTDAVFPFVSHRDANITVVALTCFSDMVVLCSEDVLVRLCHLVFAKLQSEDSLVPVLVECWQLLSVVAKLKINLVLNYPDLWSILIKLMDHHLTWAKGSNLVQLHTVIAMQHFCQNLHSS</sequence>
<evidence type="ECO:0000313" key="3">
    <source>
        <dbReference type="Proteomes" id="UP000079169"/>
    </source>
</evidence>
<proteinExistence type="predicted"/>
<gene>
    <name evidence="4" type="primary">LOC103520194</name>
</gene>